<evidence type="ECO:0000313" key="5">
    <source>
        <dbReference type="Proteomes" id="UP000295134"/>
    </source>
</evidence>
<gene>
    <name evidence="1" type="ORF">ARN_04700</name>
    <name evidence="2" type="ORF">ArsFIN_37900</name>
    <name evidence="3" type="ORF">QE210_15435</name>
    <name evidence="4" type="ORF">QE258_18035</name>
</gene>
<organism evidence="1">
    <name type="scientific">Arsenophonus nasoniae</name>
    <name type="common">son-killer infecting Nasonia vitripennis</name>
    <dbReference type="NCBI Taxonomy" id="638"/>
    <lineage>
        <taxon>Bacteria</taxon>
        <taxon>Pseudomonadati</taxon>
        <taxon>Pseudomonadota</taxon>
        <taxon>Gammaproteobacteria</taxon>
        <taxon>Enterobacterales</taxon>
        <taxon>Morganellaceae</taxon>
        <taxon>Arsenophonus</taxon>
    </lineage>
</organism>
<dbReference type="Proteomes" id="UP001177595">
    <property type="component" value="Chromosome"/>
</dbReference>
<dbReference type="EMBL" id="FN545160">
    <property type="protein sequence ID" value="CBA71786.1"/>
    <property type="molecule type" value="Genomic_DNA"/>
</dbReference>
<evidence type="ECO:0000313" key="3">
    <source>
        <dbReference type="EMBL" id="WGM01198.1"/>
    </source>
</evidence>
<accession>D2TWN1</accession>
<dbReference type="GeneID" id="96878679"/>
<evidence type="ECO:0000313" key="2">
    <source>
        <dbReference type="EMBL" id="QBY45193.1"/>
    </source>
</evidence>
<proteinExistence type="predicted"/>
<dbReference type="Proteomes" id="UP000295134">
    <property type="component" value="Chromosome"/>
</dbReference>
<evidence type="ECO:0000313" key="4">
    <source>
        <dbReference type="EMBL" id="WGM05382.1"/>
    </source>
</evidence>
<dbReference type="Proteomes" id="UP001177592">
    <property type="component" value="Chromosome"/>
</dbReference>
<evidence type="ECO:0000313" key="1">
    <source>
        <dbReference type="EMBL" id="CBA71786.1"/>
    </source>
</evidence>
<name>D2TWN1_9GAMM</name>
<reference evidence="2 5" key="2">
    <citation type="submission" date="2019-03" db="EMBL/GenBank/DDBJ databases">
        <title>Long-read sequencing reveals hyperdense prophage content in a complex bacterial symbiont genome.</title>
        <authorList>
            <person name="Frost C.L."/>
            <person name="Siozios S."/>
            <person name="Nadal-Jimenez P."/>
            <person name="Brockhurst M.A."/>
            <person name="King K.C."/>
            <person name="Darby A.C."/>
            <person name="Hurst G.D.D."/>
        </authorList>
    </citation>
    <scope>NUCLEOTIDE SEQUENCE [LARGE SCALE GENOMIC DNA]</scope>
    <source>
        <strain evidence="2 5">FIN</strain>
    </source>
</reference>
<reference evidence="1" key="1">
    <citation type="journal article" date="2010" name="Insect Mol. Biol.">
        <title>The draft genome sequence of Arsenophonus nasoniae, son-killer bacterium of Nasonia vitripennis, reveals genes associated with virulence and symbiosis.</title>
        <authorList>
            <person name="Wilkes T."/>
            <person name="Darby A.C."/>
            <person name="Choi J."/>
            <person name="Colborne J.K."/>
            <person name="Werren J.H."/>
            <person name="Hurst G.D.D."/>
        </authorList>
    </citation>
    <scope>NUCLEOTIDE SEQUENCE</scope>
</reference>
<dbReference type="RefSeq" id="WP_210409088.1">
    <property type="nucleotide sequence ID" value="NZ_CP038613.1"/>
</dbReference>
<protein>
    <submittedName>
        <fullName evidence="3">Helix-turn-helix domain-containing protein</fullName>
    </submittedName>
    <submittedName>
        <fullName evidence="1">Integrase</fullName>
    </submittedName>
</protein>
<dbReference type="EMBL" id="CP123504">
    <property type="protein sequence ID" value="WGM01198.1"/>
    <property type="molecule type" value="Genomic_DNA"/>
</dbReference>
<reference evidence="3" key="3">
    <citation type="submission" date="2023-04" db="EMBL/GenBank/DDBJ databases">
        <title>Genome dynamics across the evolutionary transition to endosymbiosis.</title>
        <authorList>
            <person name="Siozios S."/>
            <person name="Nadal-Jimenez P."/>
            <person name="Azagi T."/>
            <person name="Sprong H."/>
            <person name="Frost C.L."/>
            <person name="Parratt S.R."/>
            <person name="Taylor G."/>
            <person name="Brettell L."/>
            <person name="Lew K.C."/>
            <person name="Croft L."/>
            <person name="King K.C."/>
            <person name="Brockhurst M.A."/>
            <person name="Hypsa V."/>
            <person name="Novakova E."/>
            <person name="Darby A.C."/>
            <person name="Hurst G.D.D."/>
        </authorList>
    </citation>
    <scope>NUCLEOTIDE SEQUENCE</scope>
    <source>
        <strain evidence="4">ANv_CAN</strain>
        <strain evidence="3">APv</strain>
    </source>
</reference>
<sequence length="90" mass="10421">MMNIKTKPDIAPKTKILNHARESKNVAQTCCYFGISRETYYTGKRAYEREDEKGLSNINLALKNRQEELQKYIEGLVIYLRTTIILAHNG</sequence>
<dbReference type="EMBL" id="CP038613">
    <property type="protein sequence ID" value="QBY45193.1"/>
    <property type="molecule type" value="Genomic_DNA"/>
</dbReference>
<evidence type="ECO:0000313" key="6">
    <source>
        <dbReference type="Proteomes" id="UP001177592"/>
    </source>
</evidence>
<dbReference type="AlphaFoldDB" id="D2TWN1"/>
<dbReference type="EMBL" id="CP123523">
    <property type="protein sequence ID" value="WGM05382.1"/>
    <property type="molecule type" value="Genomic_DNA"/>
</dbReference>
<keyword evidence="6" id="KW-1185">Reference proteome</keyword>
<dbReference type="KEGG" id="ans:ArsFIN_37900"/>